<dbReference type="GO" id="GO:0006623">
    <property type="term" value="P:protein targeting to vacuole"/>
    <property type="evidence" value="ECO:0007669"/>
    <property type="project" value="TreeGrafter"/>
</dbReference>
<name>A0A4E0REE3_FASHE</name>
<organism evidence="7 8">
    <name type="scientific">Fasciola hepatica</name>
    <name type="common">Liver fluke</name>
    <dbReference type="NCBI Taxonomy" id="6192"/>
    <lineage>
        <taxon>Eukaryota</taxon>
        <taxon>Metazoa</taxon>
        <taxon>Spiralia</taxon>
        <taxon>Lophotrochozoa</taxon>
        <taxon>Platyhelminthes</taxon>
        <taxon>Trematoda</taxon>
        <taxon>Digenea</taxon>
        <taxon>Plagiorchiida</taxon>
        <taxon>Echinostomata</taxon>
        <taxon>Echinostomatoidea</taxon>
        <taxon>Fasciolidae</taxon>
        <taxon>Fasciola</taxon>
    </lineage>
</organism>
<dbReference type="PANTHER" id="PTHR16166">
    <property type="entry name" value="VACUOLAR PROTEIN SORTING-ASSOCIATED PROTEIN VPS13"/>
    <property type="match status" value="1"/>
</dbReference>
<evidence type="ECO:0000259" key="5">
    <source>
        <dbReference type="Pfam" id="PF12624"/>
    </source>
</evidence>
<feature type="region of interest" description="Disordered" evidence="4">
    <location>
        <begin position="489"/>
        <end position="515"/>
    </location>
</feature>
<evidence type="ECO:0000256" key="3">
    <source>
        <dbReference type="ARBA" id="ARBA00023055"/>
    </source>
</evidence>
<feature type="region of interest" description="Disordered" evidence="4">
    <location>
        <begin position="99"/>
        <end position="119"/>
    </location>
</feature>
<feature type="compositionally biased region" description="Polar residues" evidence="4">
    <location>
        <begin position="4447"/>
        <end position="4468"/>
    </location>
</feature>
<evidence type="ECO:0000256" key="4">
    <source>
        <dbReference type="SAM" id="MobiDB-lite"/>
    </source>
</evidence>
<reference evidence="7" key="1">
    <citation type="submission" date="2019-03" db="EMBL/GenBank/DDBJ databases">
        <title>Improved annotation for the trematode Fasciola hepatica.</title>
        <authorList>
            <person name="Choi Y.-J."/>
            <person name="Martin J."/>
            <person name="Mitreva M."/>
        </authorList>
    </citation>
    <scope>NUCLEOTIDE SEQUENCE [LARGE SCALE GENOMIC DNA]</scope>
</reference>
<feature type="region of interest" description="Disordered" evidence="4">
    <location>
        <begin position="942"/>
        <end position="989"/>
    </location>
</feature>
<dbReference type="Pfam" id="PF25036">
    <property type="entry name" value="VPS13_VAB"/>
    <property type="match status" value="1"/>
</dbReference>
<comment type="caution">
    <text evidence="7">The sequence shown here is derived from an EMBL/GenBank/DDBJ whole genome shotgun (WGS) entry which is preliminary data.</text>
</comment>
<protein>
    <recommendedName>
        <fullName evidence="9">Vacuolar protein sorting-associated protein 13D</fullName>
    </recommendedName>
</protein>
<dbReference type="InterPro" id="IPR026854">
    <property type="entry name" value="VPS13_N"/>
</dbReference>
<feature type="region of interest" description="Disordered" evidence="4">
    <location>
        <begin position="4828"/>
        <end position="4855"/>
    </location>
</feature>
<feature type="region of interest" description="Disordered" evidence="4">
    <location>
        <begin position="4003"/>
        <end position="4022"/>
    </location>
</feature>
<evidence type="ECO:0008006" key="9">
    <source>
        <dbReference type="Google" id="ProtNLM"/>
    </source>
</evidence>
<feature type="region of interest" description="Disordered" evidence="4">
    <location>
        <begin position="2642"/>
        <end position="2668"/>
    </location>
</feature>
<dbReference type="EMBL" id="JXXN02001496">
    <property type="protein sequence ID" value="THD24644.1"/>
    <property type="molecule type" value="Genomic_DNA"/>
</dbReference>
<feature type="domain" description="Chorein N-terminal" evidence="5">
    <location>
        <begin position="1"/>
        <end position="384"/>
    </location>
</feature>
<feature type="compositionally biased region" description="Low complexity" evidence="4">
    <location>
        <begin position="4533"/>
        <end position="4547"/>
    </location>
</feature>
<feature type="region of interest" description="Disordered" evidence="4">
    <location>
        <begin position="2876"/>
        <end position="2897"/>
    </location>
</feature>
<dbReference type="PANTHER" id="PTHR16166:SF93">
    <property type="entry name" value="INTERMEMBRANE LIPID TRANSFER PROTEIN VPS13"/>
    <property type="match status" value="1"/>
</dbReference>
<proteinExistence type="inferred from homology"/>
<feature type="region of interest" description="Disordered" evidence="4">
    <location>
        <begin position="4894"/>
        <end position="4914"/>
    </location>
</feature>
<evidence type="ECO:0000259" key="6">
    <source>
        <dbReference type="Pfam" id="PF25036"/>
    </source>
</evidence>
<keyword evidence="8" id="KW-1185">Reference proteome</keyword>
<feature type="compositionally biased region" description="Polar residues" evidence="4">
    <location>
        <begin position="2303"/>
        <end position="2315"/>
    </location>
</feature>
<feature type="region of interest" description="Disordered" evidence="4">
    <location>
        <begin position="4526"/>
        <end position="4575"/>
    </location>
</feature>
<feature type="region of interest" description="Disordered" evidence="4">
    <location>
        <begin position="3950"/>
        <end position="3995"/>
    </location>
</feature>
<evidence type="ECO:0000256" key="2">
    <source>
        <dbReference type="ARBA" id="ARBA00022448"/>
    </source>
</evidence>
<keyword evidence="2" id="KW-0813">Transport</keyword>
<keyword evidence="3" id="KW-0445">Lipid transport</keyword>
<evidence type="ECO:0000313" key="7">
    <source>
        <dbReference type="EMBL" id="THD24644.1"/>
    </source>
</evidence>
<feature type="compositionally biased region" description="Low complexity" evidence="4">
    <location>
        <begin position="4828"/>
        <end position="4839"/>
    </location>
</feature>
<dbReference type="Pfam" id="PF12624">
    <property type="entry name" value="VPS13_N"/>
    <property type="match status" value="1"/>
</dbReference>
<gene>
    <name evidence="7" type="ORF">D915_004548</name>
</gene>
<feature type="region of interest" description="Disordered" evidence="4">
    <location>
        <begin position="2298"/>
        <end position="2319"/>
    </location>
</feature>
<dbReference type="GO" id="GO:0006869">
    <property type="term" value="P:lipid transport"/>
    <property type="evidence" value="ECO:0007669"/>
    <property type="project" value="UniProtKB-KW"/>
</dbReference>
<dbReference type="InterPro" id="IPR026847">
    <property type="entry name" value="VPS13"/>
</dbReference>
<feature type="compositionally biased region" description="Polar residues" evidence="4">
    <location>
        <begin position="4566"/>
        <end position="4575"/>
    </location>
</feature>
<dbReference type="Proteomes" id="UP000230066">
    <property type="component" value="Unassembled WGS sequence"/>
</dbReference>
<feature type="domain" description="Vacuolar protein sorting-associated protein 13 VPS13 adaptor binding" evidence="6">
    <location>
        <begin position="3524"/>
        <end position="3955"/>
    </location>
</feature>
<dbReference type="GO" id="GO:0045053">
    <property type="term" value="P:protein retention in Golgi apparatus"/>
    <property type="evidence" value="ECO:0007669"/>
    <property type="project" value="TreeGrafter"/>
</dbReference>
<feature type="region of interest" description="Disordered" evidence="4">
    <location>
        <begin position="4447"/>
        <end position="4474"/>
    </location>
</feature>
<feature type="compositionally biased region" description="Low complexity" evidence="4">
    <location>
        <begin position="4555"/>
        <end position="4564"/>
    </location>
</feature>
<feature type="compositionally biased region" description="Basic and acidic residues" evidence="4">
    <location>
        <begin position="2880"/>
        <end position="2890"/>
    </location>
</feature>
<evidence type="ECO:0000313" key="8">
    <source>
        <dbReference type="Proteomes" id="UP000230066"/>
    </source>
</evidence>
<sequence length="5310" mass="586414">MLHNLLSSLIERVIGSYVEDVNSEKLSIGLLNGDLALSNINLKKDTLHRLFDLPFVLERGSVGRILVHIPYTHLWSQPWKLYIENVDLVAYLSASDLKKRPSDDEVTSGQDAMGSPDSQAKEKAADVLSQLDDYSGVCVPEQRVYLEQMEQKWWQTVHQTGVNDATALAAAVAMDSTSNKSSWWSYVASPCYNVVRNIQVEIHNVYLRIVPTTSVNLPKSPNFGAFMIGMDHLTMKAADLATQKDVESKLIEMDGLCVTWLQDLEKSTDTMHPTKSTQIATLSELNTTPPKNVFYVLPPIRLCGSLERTKAQFDHSARITFRTTLSQLRVQLSCGFCRAAIQLSEFTTDQHRRLEQFDRRPKVPLRHSPKKWWKYAVGEIRPHLRSLFSSHTRIELMRTHLRSLAAEAHTNLIYVRAYSAHLLRGLTTVHDQHSLPSDSSSGTLEDTISGGAADEAIRLQCDAQWPLWRIAVLRLVAMRQAAAKLHRNVVKASRSRTTSRTDSPASNVLPDSPVRSVASPASAISWYAWWRYSSWLGGTSSWWSSSVATVPDSSSSLGDVSAESARFAQTRISDQVTAQPVPTVKDAVFELLDELATASEHLDTDRSEAIPTTTPTTIASFRLVCQVEGCSIRLTDVDSPFPLLSEAYVHPAFISISGQQMQFTLEMRPWDRTARFAAGVQSFTVCDERYHTSVNSASSPGNNRPLFPSVIFPQLCLPTSRMRTFFRTLSVPCHSSVSDPSSPSSGLFWLVYEVAPSGDASEYSLEIKTDPLHVVYQPELIKCVMDFFRSVASAASPTLETSARHQYEVIKERTQANIRAMFDDTTVSPQLSTDEADVTPNSDTTTHDSSASIVYSSLSRSRSFRSESGGNRFRPRRWRINLDIAAPRLLLPANPERGRPRSAKDLVGLLCDFGHFRVTNWPSHTEKQTTGLIRLSKSMSNVSQSPANEDENELFLTPCGTPEVQSEDEENVSGGNEVIQKNRSKAQHPTKTKDLYESYVIHLEDLHVLVGKLCELEKLGLWTNSEISEDHDESESGSCVDSSADIMTFHLGTPRLSNRLCLVDRLSLRLLVSRRLIPFSNPQSRCHPRLPESYCPPTFWFTFEQERCVVQLSDSKVYNLLRCLQATTTATTVLQSTGTPDLPTACAQAQAEQQFLSTPVAPSSLDYQEQNKSEHPFRPDMFSLRRKRFIASFRVQELVLQLENKGYPVAECRLEGAAGTLIRLTGRGGAYQGRLLVHSLSVADALTNLGEEYDLLVASNQNFRLKEWSIWSEPHTNEVKQSVECDVSPKEKDGFSPGPLGDPPEGHMVPITEFTGPEPPNGSQRDLMQVYFDWIPTCHSLDKTTRPSSGSRTVHVNMNSLDVVYNPETVSEVYSLLHHLSSLVNLFPASEPRPPVPAPRSPSKTVVVNLKLCLEHLSVMLIDICPQTTQPNIDPDVKEPNATRRVERLLLATIGQLSFGMQSVASLPAYTSRTASIHLRSVHVSNMYDSSSFLRYLLTSTFTSAKPSTALDDPVLTIRICWSASPPDTPQFPSQIYGCLGRLTYVHDEQMVSRLISYLTTILPLNCDNSQPGSQFNLPLYSSHRTQFRLEFFTPALFFPDPSSLHVLIARATLIRITNSHLPLCNSESEASSALTIRFHWENVECVHVNLTQLVPIRAVTQAEQIKWFYIHRDNLHEFFGSGVDPVLEPTSGTLWVSIFGSGTNHEFFPKWFTSSCLSTTTTDMSATDPVKPASAGMFVECRLHLPVHLTLNKLVCAHLSRVVHQLRTICSLQLRVPQSVREEVDPTSEIRWVENFGLYAYVPYIQVSLMADLDLIPVPLARLQTASFAVCVSLPQRGQEMHFSVFASRCVLFNLLPPDEMKFIGAPTVDTNSVDRILLWASQSSSWDPSSLVLSKCDNSCFLEHNCEQAVGVACSDDDLHSVKVLVCHECEHEKEQLRNMVAHSEQSVVRIRAVLPWIADPQIIDNLYDRTASVRFATIHLLFRLDPQPWVLIMDFCNLFAGRVEAVHRVQSPQMTTVGSNSTAVITQINAEIGSLHLIVTHSGSNAKVGNSKDDSSHCDKDLAMALCDNLTVHIVDRILNWKQCLPVERQRTPENLLGTCCLVEGSMSNLTISALSCRENLLYAQRVRLKDRSADHGSDSVRFHLLLSCLPDQDRPREGEDAYLWIRLDPVQYVHTQSFLTGILDTLNGFVQNYDLMARARASSEGLQLPTLAPNSLRILLDLCVDSPTLIVPVSATSPECLVAMMHRLQVYNSFFWVADDPCYPGLTREFERKNQSDDLEASCASCVKHTQYMHRHPQQPKTTEHQSTGSHSHGKSLIERLSDDATNECLYDQITLDLQDTVVYHAKFVEDAKPLVQCLSTSLDVIRFSGYRICPCPGPNSVFPYLFDSRPVSFSVGRNLSSALSHVVPDWRLTSRWNEITFRLTARIYSVIRGILSHNFSGSDYPVQLSNPDLPVWMKRLQQPVQTSQAPVVYPPRPTIQTSVTGVVWTMITFWFDLQNVQITFYPEPVAVQSHSLSALAPCTQINLTCARFSFDKLSNHRSWMELVCSRCSLVNLRSPDSSLSKPTALQPLFEIRTPLIESTGHSDFSDIKPSGHLRLTYISSTHSSLFMLHASKTNLVFDPVQLSKFVNLIGSDPASSDPDDVSHPPPDEDQSPTKTSSQIVVKPPNVRVTETQICLHDSELVLCEKLEQPHANRVVLHGTCNLLRSSRSTSAPSITTTRAVGCLHHLAVNCLDGQKELATLVASLTSARADLVPMVHSIKPPVTSSAASMVSSWRSSTPSVQSTARPQTPPHVPTNAVFRSALPALTAVSTYSGSRLASSMSAIIQPDRLVLSCQTTTLRVILTRKTYDILLSVIMAVSVQLTQLDSVNAPDDDRPSKREFLSPDLDFPEHNLPPDVTPPSNVDPLSKAVQCLRWPESISRAISADLHILEFNTRLVLSLFETAADGLIPLFELRADQLNLSWRQIPAQSGMIVCSGLAINYFNRDLICWEPAMEPWSCSLEWNPTVNNGFSKITNLFFSSPDPLNLNLTVPLISLIRLLCESPPPTRSDVADKLNDDSTKLNSDAQNQLRLSNQTGSVIWYRLAQPNSLTATMEPNSDSVHSVSSLWQMVPANSDPVDIPCADCFSTVTGAESMIKQPHPDKSEAGRSNRKESIVSHSSHRLPRLAIQVAGWKASYSISVDRPGVFFRTLERQEALEIDSDDFAWAIQSNLPSHTRLVIEVVRSGSLQHLVILRSGLTITNYLPDGHTLCVALQLTPVVTEHEINATDNVWASQLILLESTSLTTSVDHRIPLLSIQSGQTSPVPLNLAAVASTGLGFLCFCPVAQIVPVTTATPLLRRPVSGRTDPRGIGGTYSWASVHMPYSMPERSMDSSPGDSNMDGRKAGMNHLMQLDLEEAARLLDWTRLKLSGELVEVILMSHASVSAGQSGLLGISAIDRAEPNSDAARVPPTPVAISSLLHESAAPHAALDGRRSTAVKPYYMCLALVRDNFPPDPLWVGLPSSSVSDLIHPRQLPGHHLTVGPTVRITNLLPYEMTYFFAGTSLSGDVPVGDSACVFELSPMAVLSFGVRLEGFPKCEPLPIPPNTYNEKVLIRLYDTLGRMLELQVQVLSRAGGPRHLTVSAVIWLVNESGLPLVFAQSATSILSQTHSKMHKSLAGIAAGQYEEHEQARSVTPLLFCFAKKNEGHLLRVRVGRGARSKPAQKDVTRFSGEKSDSEQTALYPVWSPGISLDKPGVDMLQLKIVDRSNRPDEVYHIGFDVRPGRGRHSVTTVVTFKPRYMLDNQSGLKLQVGQLRCTKTRSGDRAFVTLSDDSSQAFHWPREDLDRLLCVRACSDSTEDDETPIVGGSSVFTLWSGGFQIDRPYATTLMLRLIPHSQPPGRLHGLVGSTGSVDRIFLRVVIVLRAATFYVVLRDANNLPPPFRLENASLIALSYQQVINSADNDSDGIRSRRSRVHTTDRQSNRTSFSDLTDPGDRSSPKLSLQSAAVQGHTSVHPEIVLPPNRNQSPESDPNMWTGRPTCSYLGPETTAPYALDEPHLPAALILSVQGGLSSVYDMNQVGFGKTLIYDNFIYLTVFGPLSDSWTESARRDSLSCDLVFDVVPGSQRVIYSSKIPGRRAQLWWLSNLGHIYHEGSSSPLEPGERSSTSRSRRSNRAFVLDMDIKGTTTSMSGSHHVGDHILSAVDQETVRQFEIVQLVVAPLNKKRKLYQTWHIDQNGLLVNDAKFCVHIVRTNPASFETGRCDLNEFVGTAALAAKPRPSATHLISSTISPAIIAPLWLRPGSGCLRVFLYLDGVTRVLRIEDAADPSSLLDPSDLSATANAPEQLNPARWGNPLFIERFWKRSNATTPWLNRQLSNSSLNVAPHFKALIALPCGIGVSVISAFAEELIYASLLNIHMSFSRVPAPDTRASDSGLDYSGGLKGLNLASDVLLQHGSSTETKGMNAGETNPSGSETPSVRSPAESTEWDFGFTDFRSVTSRSYLAESVELIVGHIQVDSQFPGAMFPVLLFTDHFDSENPISPPQHQQQQYKPQQQQQKFSAPDQRSSTSARRSAQIGRTVSSSSNSLSWRPTLVARFEREVQTRWNVYLFKRMRIRISPIVIEAEELLLLKLIQFWQHVTDPITKMGLANPATDESIYPRSNTGSVVDNGALFWFDRFSVSPIIIRLSVQTAKNSLTSSNLAGAKRLLPSLMSFTNADVQLGAVDRVHALESLSCLLEQLNSHYHMQLMANAVHIFGSVDFLGNPIGFINDLTSGISGLVDLDVGSLIRHVAHGVGDSTAKVLGSVSQILNAISLDEKHQHERAAILGIRSDTVPLWSSSRNSSANPSSQATGSGSGSVAHRQGTGAVGTRVIEMGTESTTQSGLADESLEDFELTRRASKYTGRDSSCTAAQPSWVGDTDNTSPLDIDQTAIAPLTAGFRGFMHGLVGGMTSIVTQPYRGIQEDQFKGFVVGVGRGLLGTFTKPLGGIFDLFSGAMSTLSEVARSSGHGRPRRRRPRRSGLSKYALVPLRVYRLDEAVAQLQLHQLTLFTSVRHSLNSAVGIKHRAGTSAGLVEIGEEVSVEGESSNTTHDASTTATMNIIPSTDSTSGIIQATVDVAWLSHTFHYPECVFHVLPVQETGVVAIITDRAIWCVSNQSLRSWVTSKRSPTSSKSLSANRTHPPTFYLTEHATLMFMLPYQRLDDVTVRTGSCSTASTTCSQSTSAPVYVVFTGDGGVSMQQLRCDTLPWGLDLSAKIREAQFRYIQAAFSLFRSETAAGVPYSGQLEAASSRLRRAPLLPGHPMALSYPPVTSLGVKRLL</sequence>
<accession>A0A4E0REE3</accession>
<feature type="compositionally biased region" description="Polar residues" evidence="4">
    <location>
        <begin position="825"/>
        <end position="848"/>
    </location>
</feature>
<feature type="region of interest" description="Disordered" evidence="4">
    <location>
        <begin position="825"/>
        <end position="852"/>
    </location>
</feature>
<evidence type="ECO:0000256" key="1">
    <source>
        <dbReference type="ARBA" id="ARBA00006545"/>
    </source>
</evidence>
<feature type="compositionally biased region" description="Basic and acidic residues" evidence="4">
    <location>
        <begin position="3147"/>
        <end position="3163"/>
    </location>
</feature>
<dbReference type="InterPro" id="IPR009543">
    <property type="entry name" value="VPS13_VAB"/>
</dbReference>
<comment type="similarity">
    <text evidence="1">Belongs to the VPS13 family.</text>
</comment>
<feature type="region of interest" description="Disordered" evidence="4">
    <location>
        <begin position="3143"/>
        <end position="3163"/>
    </location>
</feature>